<dbReference type="EMBL" id="JAEHFY010000014">
    <property type="protein sequence ID" value="MBK0383463.1"/>
    <property type="molecule type" value="Genomic_DNA"/>
</dbReference>
<accession>A0ABS1BKN9</accession>
<evidence type="ECO:0000256" key="1">
    <source>
        <dbReference type="SAM" id="SignalP"/>
    </source>
</evidence>
<organism evidence="2 3">
    <name type="scientific">Pedobacter segetis</name>
    <dbReference type="NCBI Taxonomy" id="2793069"/>
    <lineage>
        <taxon>Bacteria</taxon>
        <taxon>Pseudomonadati</taxon>
        <taxon>Bacteroidota</taxon>
        <taxon>Sphingobacteriia</taxon>
        <taxon>Sphingobacteriales</taxon>
        <taxon>Sphingobacteriaceae</taxon>
        <taxon>Pedobacter</taxon>
    </lineage>
</organism>
<evidence type="ECO:0000313" key="3">
    <source>
        <dbReference type="Proteomes" id="UP000660024"/>
    </source>
</evidence>
<keyword evidence="1" id="KW-0732">Signal</keyword>
<evidence type="ECO:0000313" key="2">
    <source>
        <dbReference type="EMBL" id="MBK0383463.1"/>
    </source>
</evidence>
<sequence>MKSVFILFVFFATAINLLAQQKTYNIVTYTAPNGWTEKAGKGNISYSNIDGGTWAQIVIYKSMASSGNIAADFDKDWNELVAANKTISLPEKTSPKTTEGWMVISGSGTWSYNGAKVTSQLTVYSNGQVSISVLCNSTNKSFLNDYQALLSSMVLNAEKAQLGSDTKNKAEVDGLPAAIHDNSIVGIWIVNQAESNGFINGHLMYTGGYMRKEYQFNDDGTYVFSEKNWLAVKETIYFVYETGTWVMNGNQLTITPKKGEAGWWLKDKVTNDVNKWGIFQEASNYKLQTATYMLEIKIDPNYSNSIILNSKKATQRDGGQLNNPPYRFVYVQRKETLIDNPPGFKL</sequence>
<protein>
    <submittedName>
        <fullName evidence="2">Uncharacterized protein</fullName>
    </submittedName>
</protein>
<proteinExistence type="predicted"/>
<comment type="caution">
    <text evidence="2">The sequence shown here is derived from an EMBL/GenBank/DDBJ whole genome shotgun (WGS) entry which is preliminary data.</text>
</comment>
<feature type="signal peptide" evidence="1">
    <location>
        <begin position="1"/>
        <end position="19"/>
    </location>
</feature>
<feature type="chain" id="PRO_5045952039" evidence="1">
    <location>
        <begin position="20"/>
        <end position="346"/>
    </location>
</feature>
<gene>
    <name evidence="2" type="ORF">I5M32_10880</name>
</gene>
<dbReference type="RefSeq" id="WP_200586271.1">
    <property type="nucleotide sequence ID" value="NZ_JAEHFY010000014.1"/>
</dbReference>
<name>A0ABS1BKN9_9SPHI</name>
<reference evidence="2 3" key="1">
    <citation type="submission" date="2020-12" db="EMBL/GenBank/DDBJ databases">
        <title>Bacterial novel species Pedobacter sp. SD-b isolated from soil.</title>
        <authorList>
            <person name="Jung H.-Y."/>
        </authorList>
    </citation>
    <scope>NUCLEOTIDE SEQUENCE [LARGE SCALE GENOMIC DNA]</scope>
    <source>
        <strain evidence="2 3">SD-b</strain>
    </source>
</reference>
<dbReference type="Proteomes" id="UP000660024">
    <property type="component" value="Unassembled WGS sequence"/>
</dbReference>
<keyword evidence="3" id="KW-1185">Reference proteome</keyword>